<evidence type="ECO:0000313" key="2">
    <source>
        <dbReference type="Proteomes" id="UP001155182"/>
    </source>
</evidence>
<reference evidence="1" key="1">
    <citation type="submission" date="2022-06" db="EMBL/GenBank/DDBJ databases">
        <title>Solitalea sp. MAHUQ-68 isolated from rhizospheric soil.</title>
        <authorList>
            <person name="Huq M.A."/>
        </authorList>
    </citation>
    <scope>NUCLEOTIDE SEQUENCE</scope>
    <source>
        <strain evidence="1">MAHUQ-68</strain>
    </source>
</reference>
<dbReference type="Proteomes" id="UP001155182">
    <property type="component" value="Unassembled WGS sequence"/>
</dbReference>
<gene>
    <name evidence="1" type="ORF">NF867_03285</name>
</gene>
<comment type="caution">
    <text evidence="1">The sequence shown here is derived from an EMBL/GenBank/DDBJ whole genome shotgun (WGS) entry which is preliminary data.</text>
</comment>
<dbReference type="RefSeq" id="WP_252586117.1">
    <property type="nucleotide sequence ID" value="NZ_JAMWYS010000009.1"/>
</dbReference>
<dbReference type="Pfam" id="PF16132">
    <property type="entry name" value="DUF4843"/>
    <property type="match status" value="1"/>
</dbReference>
<dbReference type="AlphaFoldDB" id="A0A9X2JDZ2"/>
<dbReference type="EMBL" id="JAMWYS010000009">
    <property type="protein sequence ID" value="MCO4291881.1"/>
    <property type="molecule type" value="Genomic_DNA"/>
</dbReference>
<keyword evidence="2" id="KW-1185">Reference proteome</keyword>
<accession>A0A9X2JDZ2</accession>
<organism evidence="1 2">
    <name type="scientific">Solitalea agri</name>
    <dbReference type="NCBI Taxonomy" id="2953739"/>
    <lineage>
        <taxon>Bacteria</taxon>
        <taxon>Pseudomonadati</taxon>
        <taxon>Bacteroidota</taxon>
        <taxon>Sphingobacteriia</taxon>
        <taxon>Sphingobacteriales</taxon>
        <taxon>Sphingobacteriaceae</taxon>
        <taxon>Solitalea</taxon>
    </lineage>
</organism>
<sequence>MKRLSYIAFIASVLLLNACTQDDIASYEQDARIYFRIPGEFNTKESRDSLVYSFPFHPTAVEKDTIWFEANIMGNAAPKDREFKIEVDTANTTAKVNVDYKIVDSIIPAGVFKKNIPVVIYKTAELIASGKPLRLQLNAVENQNFKVGYDRFNKAVLVWGSKFIKPANWDGQNYEKAFGSFSQKKVQLILDVCKITQLPNPDNIDMIGYYNLLLRAYVADYNRGKTFANQLKDENNVNIFIPTYGAPGLG</sequence>
<dbReference type="InterPro" id="IPR032299">
    <property type="entry name" value="DUF4843"/>
</dbReference>
<evidence type="ECO:0000313" key="1">
    <source>
        <dbReference type="EMBL" id="MCO4291881.1"/>
    </source>
</evidence>
<name>A0A9X2JDZ2_9SPHI</name>
<protein>
    <submittedName>
        <fullName evidence="1">DUF4843 domain-containing protein</fullName>
    </submittedName>
</protein>
<proteinExistence type="predicted"/>